<comment type="caution">
    <text evidence="1">The sequence shown here is derived from an EMBL/GenBank/DDBJ whole genome shotgun (WGS) entry which is preliminary data.</text>
</comment>
<accession>A0A125MNH9</accession>
<name>A0A125MNH9_9GAMM</name>
<keyword evidence="2" id="KW-1185">Reference proteome</keyword>
<evidence type="ECO:0008006" key="3">
    <source>
        <dbReference type="Google" id="ProtNLM"/>
    </source>
</evidence>
<reference evidence="1 2" key="1">
    <citation type="journal article" date="2014" name="Genome Announc.">
        <title>Draft Genome Sequence of Lysobacter capsici AZ78, a Bacterium Antagonistic to Plant-Pathogenic Oomycetes.</title>
        <authorList>
            <person name="Puopolo G."/>
            <person name="Sonego P."/>
            <person name="Engelen K."/>
            <person name="Pertot I."/>
        </authorList>
    </citation>
    <scope>NUCLEOTIDE SEQUENCE [LARGE SCALE GENOMIC DNA]</scope>
    <source>
        <strain evidence="1 2">AZ78</strain>
    </source>
</reference>
<dbReference type="Proteomes" id="UP000023435">
    <property type="component" value="Unassembled WGS sequence"/>
</dbReference>
<dbReference type="AlphaFoldDB" id="A0A125MNH9"/>
<proteinExistence type="predicted"/>
<dbReference type="EMBL" id="JAJA02000001">
    <property type="protein sequence ID" value="KWS06636.1"/>
    <property type="molecule type" value="Genomic_DNA"/>
</dbReference>
<evidence type="ECO:0000313" key="1">
    <source>
        <dbReference type="EMBL" id="KWS06636.1"/>
    </source>
</evidence>
<dbReference type="OrthoDB" id="7065152at2"/>
<gene>
    <name evidence="1" type="ORF">AZ78_4192</name>
</gene>
<organism evidence="1 2">
    <name type="scientific">Lysobacter capsici AZ78</name>
    <dbReference type="NCBI Taxonomy" id="1444315"/>
    <lineage>
        <taxon>Bacteria</taxon>
        <taxon>Pseudomonadati</taxon>
        <taxon>Pseudomonadota</taxon>
        <taxon>Gammaproteobacteria</taxon>
        <taxon>Lysobacterales</taxon>
        <taxon>Lysobacteraceae</taxon>
        <taxon>Lysobacter</taxon>
    </lineage>
</organism>
<dbReference type="RefSeq" id="WP_153019189.1">
    <property type="nucleotide sequence ID" value="NZ_JAJA02000001.1"/>
</dbReference>
<evidence type="ECO:0000313" key="2">
    <source>
        <dbReference type="Proteomes" id="UP000023435"/>
    </source>
</evidence>
<sequence length="209" mass="22758">MSTDLRNRFDQALQAALRELSFEGLAFKAGKRKLRVSAQGEAVAELSFVHLARADGVHLLARVFDGATCRALRALDLSPLNIVLSQDLLLISSLSEDGKQFGDEAGGTVRLYPAMDLQATCATLVDKLKAFHLRRIADFLALSPRLPDDILRYPADYAFPAATAALAFKAQGREADFAEFVARAKAKKFWGFTPASIVQARERVFGSAG</sequence>
<protein>
    <recommendedName>
        <fullName evidence="3">DUF4304 domain-containing protein</fullName>
    </recommendedName>
</protein>